<dbReference type="GO" id="GO:0003995">
    <property type="term" value="F:acyl-CoA dehydrogenase activity"/>
    <property type="evidence" value="ECO:0007669"/>
    <property type="project" value="TreeGrafter"/>
</dbReference>
<evidence type="ECO:0000256" key="4">
    <source>
        <dbReference type="ARBA" id="ARBA00022827"/>
    </source>
</evidence>
<proteinExistence type="inferred from homology"/>
<protein>
    <submittedName>
        <fullName evidence="7">Acyl-CoA dehydrogenase family protein</fullName>
        <ecNumber evidence="7">1.-.-.-</ecNumber>
    </submittedName>
</protein>
<dbReference type="AlphaFoldDB" id="A0AB39TT51"/>
<reference evidence="7" key="1">
    <citation type="submission" date="2024-07" db="EMBL/GenBank/DDBJ databases">
        <authorList>
            <person name="Yu S.T."/>
        </authorList>
    </citation>
    <scope>NUCLEOTIDE SEQUENCE</scope>
    <source>
        <strain evidence="7">Y1</strain>
    </source>
</reference>
<dbReference type="Gene3D" id="2.40.110.10">
    <property type="entry name" value="Butyryl-CoA Dehydrogenase, subunit A, domain 2"/>
    <property type="match status" value="1"/>
</dbReference>
<evidence type="ECO:0000256" key="2">
    <source>
        <dbReference type="ARBA" id="ARBA00009347"/>
    </source>
</evidence>
<dbReference type="InterPro" id="IPR046373">
    <property type="entry name" value="Acyl-CoA_Oxase/DH_mid-dom_sf"/>
</dbReference>
<dbReference type="EC" id="1.-.-.-" evidence="7"/>
<keyword evidence="3" id="KW-0285">Flavoprotein</keyword>
<evidence type="ECO:0000259" key="5">
    <source>
        <dbReference type="Pfam" id="PF00441"/>
    </source>
</evidence>
<dbReference type="PIRSF" id="PIRSF016578">
    <property type="entry name" value="HsaA"/>
    <property type="match status" value="1"/>
</dbReference>
<dbReference type="EMBL" id="CP163445">
    <property type="protein sequence ID" value="XDQ82488.1"/>
    <property type="molecule type" value="Genomic_DNA"/>
</dbReference>
<comment type="similarity">
    <text evidence="2">Belongs to the acyl-CoA dehydrogenase family.</text>
</comment>
<dbReference type="RefSeq" id="WP_369184848.1">
    <property type="nucleotide sequence ID" value="NZ_CP163445.1"/>
</dbReference>
<evidence type="ECO:0000313" key="7">
    <source>
        <dbReference type="EMBL" id="XDQ82488.1"/>
    </source>
</evidence>
<feature type="domain" description="Acyl-CoA dehydrogenase/oxidase N-terminal" evidence="6">
    <location>
        <begin position="17"/>
        <end position="120"/>
    </location>
</feature>
<dbReference type="InterPro" id="IPR009100">
    <property type="entry name" value="AcylCoA_DH/oxidase_NM_dom_sf"/>
</dbReference>
<accession>A0AB39TT51</accession>
<dbReference type="SUPFAM" id="SSF47203">
    <property type="entry name" value="Acyl-CoA dehydrogenase C-terminal domain-like"/>
    <property type="match status" value="1"/>
</dbReference>
<dbReference type="InterPro" id="IPR036250">
    <property type="entry name" value="AcylCo_DH-like_C"/>
</dbReference>
<dbReference type="GO" id="GO:0050660">
    <property type="term" value="F:flavin adenine dinucleotide binding"/>
    <property type="evidence" value="ECO:0007669"/>
    <property type="project" value="InterPro"/>
</dbReference>
<keyword evidence="4" id="KW-0274">FAD</keyword>
<dbReference type="InterPro" id="IPR009075">
    <property type="entry name" value="AcylCo_DH/oxidase_C"/>
</dbReference>
<dbReference type="PANTHER" id="PTHR43884:SF12">
    <property type="entry name" value="ISOVALERYL-COA DEHYDROGENASE, MITOCHONDRIAL-RELATED"/>
    <property type="match status" value="1"/>
</dbReference>
<keyword evidence="7" id="KW-0560">Oxidoreductase</keyword>
<dbReference type="Pfam" id="PF00441">
    <property type="entry name" value="Acyl-CoA_dh_1"/>
    <property type="match status" value="1"/>
</dbReference>
<dbReference type="InterPro" id="IPR013786">
    <property type="entry name" value="AcylCoA_DH/ox_N"/>
</dbReference>
<dbReference type="SUPFAM" id="SSF56645">
    <property type="entry name" value="Acyl-CoA dehydrogenase NM domain-like"/>
    <property type="match status" value="1"/>
</dbReference>
<dbReference type="InterPro" id="IPR037069">
    <property type="entry name" value="AcylCoA_DH/ox_N_sf"/>
</dbReference>
<dbReference type="Gene3D" id="1.20.140.10">
    <property type="entry name" value="Butyryl-CoA Dehydrogenase, subunit A, domain 3"/>
    <property type="match status" value="1"/>
</dbReference>
<dbReference type="Gene3D" id="1.10.540.10">
    <property type="entry name" value="Acyl-CoA dehydrogenase/oxidase, N-terminal domain"/>
    <property type="match status" value="1"/>
</dbReference>
<evidence type="ECO:0000256" key="1">
    <source>
        <dbReference type="ARBA" id="ARBA00001974"/>
    </source>
</evidence>
<dbReference type="Pfam" id="PF02771">
    <property type="entry name" value="Acyl-CoA_dh_N"/>
    <property type="match status" value="1"/>
</dbReference>
<feature type="domain" description="Acyl-CoA dehydrogenase/oxidase C-terminal" evidence="5">
    <location>
        <begin position="249"/>
        <end position="379"/>
    </location>
</feature>
<comment type="cofactor">
    <cofactor evidence="1">
        <name>FAD</name>
        <dbReference type="ChEBI" id="CHEBI:57692"/>
    </cofactor>
</comment>
<evidence type="ECO:0000259" key="6">
    <source>
        <dbReference type="Pfam" id="PF02771"/>
    </source>
</evidence>
<gene>
    <name evidence="7" type="ORF">AB2U05_30345</name>
</gene>
<dbReference type="PANTHER" id="PTHR43884">
    <property type="entry name" value="ACYL-COA DEHYDROGENASE"/>
    <property type="match status" value="1"/>
</dbReference>
<evidence type="ECO:0000256" key="3">
    <source>
        <dbReference type="ARBA" id="ARBA00022630"/>
    </source>
</evidence>
<organism evidence="7">
    <name type="scientific">Streptomyces sp. Y1</name>
    <dbReference type="NCBI Taxonomy" id="3238634"/>
    <lineage>
        <taxon>Bacteria</taxon>
        <taxon>Bacillati</taxon>
        <taxon>Actinomycetota</taxon>
        <taxon>Actinomycetes</taxon>
        <taxon>Kitasatosporales</taxon>
        <taxon>Streptomycetaceae</taxon>
        <taxon>Streptomyces</taxon>
    </lineage>
</organism>
<sequence length="395" mass="42651">MSTDETNGPGGDSTDLADRVRAVTRVAEEHLARTEREALFPEHALAELRRTGLLGLLVPTADGGLGGTLADLVDVTLALGRTDMSLAMIFAMHCQQSEALVRYARPPLREKLMARLAAGELYLASVTTETGKGGHLFKSYAPLRESGERLEIDRTAPIVTGGTHADGFLITMRSPHATADHQVSLVYADRAQLTVTASGRWDPMGMRASQSLPMKLTGDVPGDQVIGEHGAFHRIAQSVFGPLAHLGWSAAWLGTASGAMSRVVRLLRDPAGRGRFDLGSELLLTRLSRARQRLDTVHALLRRTQDLVERQADLSAPSSQLLLNALKITAAEECHAAVDDLVDAVGLRHGYLKDSPTGLEKALRDLRSAALNYGNDRLHLADGQLCLLDPDVTFR</sequence>
<name>A0AB39TT51_9ACTN</name>